<keyword evidence="4" id="KW-0812">Transmembrane</keyword>
<keyword evidence="9" id="KW-1185">Reference proteome</keyword>
<organism evidence="8">
    <name type="scientific">Candidozyma auris</name>
    <name type="common">Yeast</name>
    <name type="synonym">Candida auris</name>
    <dbReference type="NCBI Taxonomy" id="498019"/>
    <lineage>
        <taxon>Eukaryota</taxon>
        <taxon>Fungi</taxon>
        <taxon>Dikarya</taxon>
        <taxon>Ascomycota</taxon>
        <taxon>Saccharomycotina</taxon>
        <taxon>Pichiomycetes</taxon>
        <taxon>Metschnikowiaceae</taxon>
        <taxon>Candidozyma</taxon>
    </lineage>
</organism>
<dbReference type="Proteomes" id="UP000230249">
    <property type="component" value="Unassembled WGS sequence"/>
</dbReference>
<evidence type="ECO:0000256" key="2">
    <source>
        <dbReference type="ARBA" id="ARBA00023157"/>
    </source>
</evidence>
<dbReference type="VEuPathDB" id="FungiDB:CJJ09_000069"/>
<evidence type="ECO:0000256" key="4">
    <source>
        <dbReference type="SAM" id="Phobius"/>
    </source>
</evidence>
<keyword evidence="5" id="KW-0732">Signal</keyword>
<evidence type="ECO:0000313" key="8">
    <source>
        <dbReference type="EMBL" id="PIS52298.1"/>
    </source>
</evidence>
<dbReference type="Pfam" id="PF00026">
    <property type="entry name" value="Asp"/>
    <property type="match status" value="2"/>
</dbReference>
<feature type="disulfide bond" evidence="3">
    <location>
        <begin position="372"/>
        <end position="407"/>
    </location>
</feature>
<dbReference type="GO" id="GO:0006508">
    <property type="term" value="P:proteolysis"/>
    <property type="evidence" value="ECO:0007669"/>
    <property type="project" value="InterPro"/>
</dbReference>
<dbReference type="VEuPathDB" id="FungiDB:CJJ07_000792"/>
<comment type="caution">
    <text evidence="8">The sequence shown here is derived from an EMBL/GenBank/DDBJ whole genome shotgun (WGS) entry which is preliminary data.</text>
</comment>
<proteinExistence type="inferred from homology"/>
<gene>
    <name evidence="8" type="ORF">B9J08_003912</name>
    <name evidence="7" type="ORF">B9J08_01770</name>
</gene>
<dbReference type="AlphaFoldDB" id="A0A2H0ZNZ3"/>
<dbReference type="PROSITE" id="PS51767">
    <property type="entry name" value="PEPTIDASE_A1"/>
    <property type="match status" value="1"/>
</dbReference>
<dbReference type="SMR" id="A0A2H0ZNZ3"/>
<dbReference type="VEuPathDB" id="FungiDB:CJI96_0002567"/>
<dbReference type="EMBL" id="PEKT02000007">
    <property type="protein sequence ID" value="PIS52298.1"/>
    <property type="molecule type" value="Genomic_DNA"/>
</dbReference>
<evidence type="ECO:0000256" key="5">
    <source>
        <dbReference type="SAM" id="SignalP"/>
    </source>
</evidence>
<protein>
    <recommendedName>
        <fullName evidence="6">Peptidase A1 domain-containing protein</fullName>
    </recommendedName>
</protein>
<evidence type="ECO:0000256" key="1">
    <source>
        <dbReference type="ARBA" id="ARBA00007447"/>
    </source>
</evidence>
<dbReference type="GO" id="GO:0004190">
    <property type="term" value="F:aspartic-type endopeptidase activity"/>
    <property type="evidence" value="ECO:0007669"/>
    <property type="project" value="InterPro"/>
</dbReference>
<dbReference type="VEuPathDB" id="FungiDB:B9J08_003912"/>
<dbReference type="VEuPathDB" id="FungiDB:CJI96_0004122"/>
<feature type="transmembrane region" description="Helical" evidence="4">
    <location>
        <begin position="506"/>
        <end position="527"/>
    </location>
</feature>
<comment type="similarity">
    <text evidence="1">Belongs to the peptidase A1 family.</text>
</comment>
<evidence type="ECO:0000313" key="9">
    <source>
        <dbReference type="Proteomes" id="UP000230249"/>
    </source>
</evidence>
<reference evidence="7" key="4">
    <citation type="submission" date="2024-03" db="EMBL/GenBank/DDBJ databases">
        <title>Improved genome assembly of Candida auris strain B8441 and annotation of B11205.</title>
        <authorList>
            <person name="Cauldron N.C."/>
            <person name="Shea T."/>
            <person name="Cuomo C.A."/>
        </authorList>
    </citation>
    <scope>NUCLEOTIDE SEQUENCE</scope>
    <source>
        <strain evidence="7">B8441</strain>
    </source>
</reference>
<dbReference type="SUPFAM" id="SSF50630">
    <property type="entry name" value="Acid proteases"/>
    <property type="match status" value="1"/>
</dbReference>
<evidence type="ECO:0000313" key="7">
    <source>
        <dbReference type="EMBL" id="KAK8443405.1"/>
    </source>
</evidence>
<reference evidence="8" key="2">
    <citation type="submission" date="2017-11" db="EMBL/GenBank/DDBJ databases">
        <title>Candida auris genome assembly and annotation.</title>
        <authorList>
            <person name="Munoz J.F."/>
            <person name="Gade L.G."/>
            <person name="Chow N.A."/>
            <person name="Litvintseva A.P."/>
            <person name="Loparev V.N."/>
            <person name="Cuomo C.A."/>
        </authorList>
    </citation>
    <scope>NUCLEOTIDE SEQUENCE</scope>
    <source>
        <strain evidence="8">B8441</strain>
    </source>
</reference>
<dbReference type="InterPro" id="IPR001461">
    <property type="entry name" value="Aspartic_peptidase_A1"/>
</dbReference>
<evidence type="ECO:0000259" key="6">
    <source>
        <dbReference type="PROSITE" id="PS51767"/>
    </source>
</evidence>
<feature type="disulfide bond" evidence="3">
    <location>
        <begin position="86"/>
        <end position="166"/>
    </location>
</feature>
<dbReference type="InterPro" id="IPR021109">
    <property type="entry name" value="Peptidase_aspartic_dom_sf"/>
</dbReference>
<dbReference type="VEuPathDB" id="FungiDB:QG37_00095"/>
<dbReference type="PANTHER" id="PTHR47966">
    <property type="entry name" value="BETA-SITE APP-CLEAVING ENZYME, ISOFORM A-RELATED"/>
    <property type="match status" value="1"/>
</dbReference>
<keyword evidence="4" id="KW-1133">Transmembrane helix</keyword>
<reference evidence="7 9" key="3">
    <citation type="journal article" date="2018" name="Nat. Commun.">
        <title>Genomic insights into multidrug-resistance, mating and virulence in Candida auris and related emerging species.</title>
        <authorList>
            <person name="Munoz J.F."/>
            <person name="Gade L."/>
            <person name="Chow N.A."/>
            <person name="Loparev V.N."/>
            <person name="Juieng P."/>
            <person name="Berkow E.L."/>
            <person name="Farrer R.A."/>
            <person name="Litvintseva A.P."/>
            <person name="Cuomo C.A."/>
        </authorList>
    </citation>
    <scope>GENOME REANNOTATION</scope>
    <source>
        <strain evidence="7 9">B8441</strain>
    </source>
</reference>
<dbReference type="PRINTS" id="PR00792">
    <property type="entry name" value="PEPSIN"/>
</dbReference>
<name>A0A2H0ZNZ3_CANAR</name>
<dbReference type="EMBL" id="PEKT03000001">
    <property type="protein sequence ID" value="KAK8443405.1"/>
    <property type="molecule type" value="Genomic_DNA"/>
</dbReference>
<feature type="signal peptide" evidence="5">
    <location>
        <begin position="1"/>
        <end position="25"/>
    </location>
</feature>
<reference evidence="8 9" key="1">
    <citation type="journal article" date="2017" name="Clin. Infect. Dis.">
        <title>Simultaneous emergence of multidrug-resistant Candida auris on 3 continents confirmed by whole-genome sequencing and epidemiological analyses.</title>
        <authorList>
            <person name="Lockhart S.R."/>
            <person name="Etienne K.A."/>
            <person name="Vallabhaneni S."/>
            <person name="Farooqi J."/>
            <person name="Chowdhary A."/>
            <person name="Govender N.P."/>
            <person name="Colombo A.L."/>
            <person name="Calvo B."/>
            <person name="Cuomo C.A."/>
            <person name="Desjardins C.A."/>
            <person name="Berkow E.L."/>
            <person name="Castanheira M."/>
            <person name="Magobo R.E."/>
            <person name="Jabeen K."/>
            <person name="Asghar R.J."/>
            <person name="Meis J.F."/>
            <person name="Jackson B."/>
            <person name="Chiller T."/>
            <person name="Litvintseva A.P."/>
        </authorList>
    </citation>
    <scope>NUCLEOTIDE SEQUENCE [LARGE SCALE GENOMIC DNA]</scope>
    <source>
        <strain evidence="8 9">B8441</strain>
    </source>
</reference>
<accession>A0A2H0ZNZ3</accession>
<dbReference type="InterPro" id="IPR033121">
    <property type="entry name" value="PEPTIDASE_A1"/>
</dbReference>
<dbReference type="VEuPathDB" id="FungiDB:CJJ09_000070"/>
<feature type="domain" description="Peptidase A1" evidence="6">
    <location>
        <begin position="55"/>
        <end position="442"/>
    </location>
</feature>
<dbReference type="VEuPathDB" id="FungiDB:CJI97_004109"/>
<sequence>MRLLLWLTPALASLSLDFTVHRGNSINDRAIGRQTYVKRDNVATDLRFENEKLFYITKLKVGSRGDELEVVVDTENADTWVPASDCAAPRRRIVVQSSASSSTVQGGISTLNGSYEDNIPKGEPTPISFFTTGTASGDDYPTDLPYGLNLPTVTYGMYSISDRYACTKHGSYATGLSDSYSLNSSLGLFYAASPYDSYAVGYYVNDDVSLGGHTVKQLAFAACSNTNRDIGTLGLGFAVNEVTLLGYVKHYYNLPIRLRQDGTIRKIAYSVFLNEKDHGSLLFGAVDHSKYSGQLQRVQMLNRFKIMSKTSPVLPEIALSSISGDGFSVRRRIAVSLASRNSGNTLPEAYTSELGKRLNGTLNSYGYWAVSCDLQDVDDKIVFDFSGAKIKVPVSDLVVESESGSSCFLNIRTDEMFPSLGDSFLRNAYVVYDMEDYEVALAQAADGSSEVNIEEISNAIPSAVAAEGFNDTSVDYYLNYTGTSWETFAADDASITSLFSSSSKGMAPAGAVGPIFSVLSALCAMLFF</sequence>
<keyword evidence="4" id="KW-0472">Membrane</keyword>
<dbReference type="Gene3D" id="2.40.70.10">
    <property type="entry name" value="Acid Proteases"/>
    <property type="match status" value="2"/>
</dbReference>
<evidence type="ECO:0000256" key="3">
    <source>
        <dbReference type="PIRSR" id="PIRSR601461-2"/>
    </source>
</evidence>
<keyword evidence="2 3" id="KW-1015">Disulfide bond</keyword>
<feature type="chain" id="PRO_5044381225" description="Peptidase A1 domain-containing protein" evidence="5">
    <location>
        <begin position="26"/>
        <end position="528"/>
    </location>
</feature>
<dbReference type="PANTHER" id="PTHR47966:SF65">
    <property type="entry name" value="ASPARTIC-TYPE ENDOPEPTIDASE"/>
    <property type="match status" value="1"/>
</dbReference>